<keyword evidence="10" id="KW-1208">Phospholipid metabolism</keyword>
<sequence length="201" mass="21779">MNVPPNSEPESQILTVPNLITLVRLLCLPVFVWLLLGRENPLAAGALLGVLGATDWVDGWYARRFNAVSNFGKIFDPVVDRLLFFVSIVAIIIAGAAPIWFCIAVLVREVALSLATLVLASLGARRIDVTWIGKAATFGLMFAFPGFLWASTDWALQPFFEVAAWVCALPSLAASYYAAGLYVPIGLRALREGREARAAGE</sequence>
<feature type="transmembrane region" description="Helical" evidence="11">
    <location>
        <begin position="42"/>
        <end position="62"/>
    </location>
</feature>
<evidence type="ECO:0000256" key="6">
    <source>
        <dbReference type="ARBA" id="ARBA00022989"/>
    </source>
</evidence>
<feature type="transmembrane region" description="Helical" evidence="11">
    <location>
        <begin position="162"/>
        <end position="187"/>
    </location>
</feature>
<keyword evidence="7" id="KW-0443">Lipid metabolism</keyword>
<gene>
    <name evidence="12" type="ORF">UFOPK1495_00733</name>
</gene>
<dbReference type="AlphaFoldDB" id="A0A6J6CDB1"/>
<reference evidence="12" key="1">
    <citation type="submission" date="2020-05" db="EMBL/GenBank/DDBJ databases">
        <authorList>
            <person name="Chiriac C."/>
            <person name="Salcher M."/>
            <person name="Ghai R."/>
            <person name="Kavagutti S V."/>
        </authorList>
    </citation>
    <scope>NUCLEOTIDE SEQUENCE</scope>
</reference>
<feature type="transmembrane region" description="Helical" evidence="11">
    <location>
        <begin position="12"/>
        <end position="35"/>
    </location>
</feature>
<dbReference type="GO" id="GO:0016020">
    <property type="term" value="C:membrane"/>
    <property type="evidence" value="ECO:0007669"/>
    <property type="project" value="UniProtKB-SubCell"/>
</dbReference>
<comment type="subcellular location">
    <subcellularLocation>
        <location evidence="1">Membrane</location>
        <topology evidence="1">Multi-pass membrane protein</topology>
    </subcellularLocation>
</comment>
<dbReference type="PIRSF" id="PIRSF000847">
    <property type="entry name" value="Phos_ph_gly_syn"/>
    <property type="match status" value="1"/>
</dbReference>
<evidence type="ECO:0000256" key="4">
    <source>
        <dbReference type="ARBA" id="ARBA00022679"/>
    </source>
</evidence>
<keyword evidence="5 11" id="KW-0812">Transmembrane</keyword>
<keyword evidence="9" id="KW-0594">Phospholipid biosynthesis</keyword>
<dbReference type="Pfam" id="PF01066">
    <property type="entry name" value="CDP-OH_P_transf"/>
    <property type="match status" value="1"/>
</dbReference>
<dbReference type="GO" id="GO:0046474">
    <property type="term" value="P:glycerophospholipid biosynthetic process"/>
    <property type="evidence" value="ECO:0007669"/>
    <property type="project" value="TreeGrafter"/>
</dbReference>
<keyword evidence="8 11" id="KW-0472">Membrane</keyword>
<evidence type="ECO:0000256" key="1">
    <source>
        <dbReference type="ARBA" id="ARBA00004141"/>
    </source>
</evidence>
<dbReference type="PROSITE" id="PS00379">
    <property type="entry name" value="CDP_ALCOHOL_P_TRANSF"/>
    <property type="match status" value="1"/>
</dbReference>
<dbReference type="Gene3D" id="1.20.120.1760">
    <property type="match status" value="1"/>
</dbReference>
<dbReference type="PANTHER" id="PTHR14269:SF62">
    <property type="entry name" value="CDP-DIACYLGLYCEROL--GLYCEROL-3-PHOSPHATE 3-PHOSPHATIDYLTRANSFERASE 1, CHLOROPLASTIC"/>
    <property type="match status" value="1"/>
</dbReference>
<evidence type="ECO:0000313" key="12">
    <source>
        <dbReference type="EMBL" id="CAB4549234.1"/>
    </source>
</evidence>
<evidence type="ECO:0000256" key="3">
    <source>
        <dbReference type="ARBA" id="ARBA00022516"/>
    </source>
</evidence>
<comment type="similarity">
    <text evidence="2">Belongs to the CDP-alcohol phosphatidyltransferase class-I family.</text>
</comment>
<dbReference type="InterPro" id="IPR004570">
    <property type="entry name" value="Phosphatidylglycerol_P_synth"/>
</dbReference>
<feature type="transmembrane region" description="Helical" evidence="11">
    <location>
        <begin position="82"/>
        <end position="107"/>
    </location>
</feature>
<evidence type="ECO:0000256" key="5">
    <source>
        <dbReference type="ARBA" id="ARBA00022692"/>
    </source>
</evidence>
<evidence type="ECO:0000256" key="8">
    <source>
        <dbReference type="ARBA" id="ARBA00023136"/>
    </source>
</evidence>
<accession>A0A6J6CDB1</accession>
<dbReference type="EMBL" id="CAEZSU010000064">
    <property type="protein sequence ID" value="CAB4549234.1"/>
    <property type="molecule type" value="Genomic_DNA"/>
</dbReference>
<name>A0A6J6CDB1_9ZZZZ</name>
<evidence type="ECO:0000256" key="11">
    <source>
        <dbReference type="SAM" id="Phobius"/>
    </source>
</evidence>
<evidence type="ECO:0000256" key="10">
    <source>
        <dbReference type="ARBA" id="ARBA00023264"/>
    </source>
</evidence>
<keyword evidence="4" id="KW-0808">Transferase</keyword>
<dbReference type="GO" id="GO:0008444">
    <property type="term" value="F:CDP-diacylglycerol-glycerol-3-phosphate 3-phosphatidyltransferase activity"/>
    <property type="evidence" value="ECO:0007669"/>
    <property type="project" value="InterPro"/>
</dbReference>
<evidence type="ECO:0000256" key="9">
    <source>
        <dbReference type="ARBA" id="ARBA00023209"/>
    </source>
</evidence>
<protein>
    <submittedName>
        <fullName evidence="12">Unannotated protein</fullName>
    </submittedName>
</protein>
<proteinExistence type="inferred from homology"/>
<dbReference type="InterPro" id="IPR000462">
    <property type="entry name" value="CDP-OH_P_trans"/>
</dbReference>
<dbReference type="InterPro" id="IPR050324">
    <property type="entry name" value="CDP-alcohol_PTase-I"/>
</dbReference>
<keyword evidence="3" id="KW-0444">Lipid biosynthesis</keyword>
<evidence type="ECO:0000256" key="7">
    <source>
        <dbReference type="ARBA" id="ARBA00023098"/>
    </source>
</evidence>
<dbReference type="InterPro" id="IPR043130">
    <property type="entry name" value="CDP-OH_PTrfase_TM_dom"/>
</dbReference>
<keyword evidence="6 11" id="KW-1133">Transmembrane helix</keyword>
<dbReference type="InterPro" id="IPR048254">
    <property type="entry name" value="CDP_ALCOHOL_P_TRANSF_CS"/>
</dbReference>
<feature type="transmembrane region" description="Helical" evidence="11">
    <location>
        <begin position="128"/>
        <end position="150"/>
    </location>
</feature>
<dbReference type="PANTHER" id="PTHR14269">
    <property type="entry name" value="CDP-DIACYLGLYCEROL--GLYCEROL-3-PHOSPHATE 3-PHOSPHATIDYLTRANSFERASE-RELATED"/>
    <property type="match status" value="1"/>
</dbReference>
<evidence type="ECO:0000256" key="2">
    <source>
        <dbReference type="ARBA" id="ARBA00010441"/>
    </source>
</evidence>
<organism evidence="12">
    <name type="scientific">freshwater metagenome</name>
    <dbReference type="NCBI Taxonomy" id="449393"/>
    <lineage>
        <taxon>unclassified sequences</taxon>
        <taxon>metagenomes</taxon>
        <taxon>ecological metagenomes</taxon>
    </lineage>
</organism>